<evidence type="ECO:0000256" key="1">
    <source>
        <dbReference type="ARBA" id="ARBA00008520"/>
    </source>
</evidence>
<dbReference type="InterPro" id="IPR006061">
    <property type="entry name" value="SBP_1_CS"/>
</dbReference>
<keyword evidence="2" id="KW-0813">Transport</keyword>
<proteinExistence type="inferred from homology"/>
<evidence type="ECO:0000313" key="5">
    <source>
        <dbReference type="EMBL" id="SDY05132.1"/>
    </source>
</evidence>
<comment type="similarity">
    <text evidence="1">Belongs to the bacterial solute-binding protein 1 family.</text>
</comment>
<dbReference type="PROSITE" id="PS01037">
    <property type="entry name" value="SBP_BACTERIAL_1"/>
    <property type="match status" value="1"/>
</dbReference>
<evidence type="ECO:0000256" key="4">
    <source>
        <dbReference type="SAM" id="SignalP"/>
    </source>
</evidence>
<evidence type="ECO:0000256" key="2">
    <source>
        <dbReference type="ARBA" id="ARBA00022448"/>
    </source>
</evidence>
<dbReference type="PANTHER" id="PTHR43649:SF34">
    <property type="entry name" value="ABC TRANSPORTER PERIPLASMIC-BINDING PROTEIN YCJN-RELATED"/>
    <property type="match status" value="1"/>
</dbReference>
<evidence type="ECO:0000313" key="6">
    <source>
        <dbReference type="Proteomes" id="UP000198935"/>
    </source>
</evidence>
<feature type="chain" id="PRO_5038478686" evidence="4">
    <location>
        <begin position="18"/>
        <end position="437"/>
    </location>
</feature>
<sequence>MKKLFSFLVLLALLTLAACGGNEETPESDGGETTAKSGSDVSISILMSKPEIAEPFEAATADFTSETGIKVSVITVGGNVNPYERLTSLYSSGNAPTISLMTSEFEEFQDRLLDLTDQSWVPTVQAGGTDYVTVDGKVYGMPLTVEAFGFIYNKAVLDEAVGGDFDPATIRTQDDLKNLFEQLEAMEDVDPIHVSPMDWSLGAHFTNMLFATQSSDRTERHQFMQDVIDGNVSLGDNDVVNGWLATFDLMKEYNSEASSPLAPQYEDGPLALASGKVGLWFMGNWAYPQLSEIDPDGEYGFLPVPISDDAGDYGNAQISVGVPSYWVVDASQNTEEQQEAAKKFLEWLVTTDAGQTHYVEGLNLIPVFQNFSIHPEDPLSVSIVDYMNDNNTLEWINSYYPADAWAVLGASMQKYLSDNIDKEGLIQEFEDYWTSVK</sequence>
<dbReference type="OrthoDB" id="9763054at2"/>
<accession>A0A1H3GP89</accession>
<dbReference type="STRING" id="1503961.SAMN05421736_101238"/>
<gene>
    <name evidence="5" type="ORF">SAMN05421736_101238</name>
</gene>
<dbReference type="InterPro" id="IPR050490">
    <property type="entry name" value="Bact_solute-bd_prot1"/>
</dbReference>
<dbReference type="Pfam" id="PF13416">
    <property type="entry name" value="SBP_bac_8"/>
    <property type="match status" value="1"/>
</dbReference>
<dbReference type="Proteomes" id="UP000198935">
    <property type="component" value="Unassembled WGS sequence"/>
</dbReference>
<organism evidence="5 6">
    <name type="scientific">Evansella caseinilytica</name>
    <dbReference type="NCBI Taxonomy" id="1503961"/>
    <lineage>
        <taxon>Bacteria</taxon>
        <taxon>Bacillati</taxon>
        <taxon>Bacillota</taxon>
        <taxon>Bacilli</taxon>
        <taxon>Bacillales</taxon>
        <taxon>Bacillaceae</taxon>
        <taxon>Evansella</taxon>
    </lineage>
</organism>
<dbReference type="GO" id="GO:0055085">
    <property type="term" value="P:transmembrane transport"/>
    <property type="evidence" value="ECO:0007669"/>
    <property type="project" value="InterPro"/>
</dbReference>
<dbReference type="Gene3D" id="3.40.190.10">
    <property type="entry name" value="Periplasmic binding protein-like II"/>
    <property type="match status" value="2"/>
</dbReference>
<keyword evidence="6" id="KW-1185">Reference proteome</keyword>
<feature type="signal peptide" evidence="4">
    <location>
        <begin position="1"/>
        <end position="17"/>
    </location>
</feature>
<dbReference type="InterPro" id="IPR006059">
    <property type="entry name" value="SBP"/>
</dbReference>
<evidence type="ECO:0000256" key="3">
    <source>
        <dbReference type="ARBA" id="ARBA00022729"/>
    </source>
</evidence>
<protein>
    <submittedName>
        <fullName evidence="5">Raffinose/stachyose/melibiose transport system substrate-binding protein</fullName>
    </submittedName>
</protein>
<dbReference type="AlphaFoldDB" id="A0A1H3GP89"/>
<keyword evidence="3 4" id="KW-0732">Signal</keyword>
<name>A0A1H3GP89_9BACI</name>
<dbReference type="PROSITE" id="PS51257">
    <property type="entry name" value="PROKAR_LIPOPROTEIN"/>
    <property type="match status" value="1"/>
</dbReference>
<dbReference type="PANTHER" id="PTHR43649">
    <property type="entry name" value="ARABINOSE-BINDING PROTEIN-RELATED"/>
    <property type="match status" value="1"/>
</dbReference>
<reference evidence="6" key="1">
    <citation type="submission" date="2016-10" db="EMBL/GenBank/DDBJ databases">
        <authorList>
            <person name="Varghese N."/>
            <person name="Submissions S."/>
        </authorList>
    </citation>
    <scope>NUCLEOTIDE SEQUENCE [LARGE SCALE GENOMIC DNA]</scope>
    <source>
        <strain evidence="6">SP</strain>
    </source>
</reference>
<dbReference type="SUPFAM" id="SSF53850">
    <property type="entry name" value="Periplasmic binding protein-like II"/>
    <property type="match status" value="1"/>
</dbReference>
<dbReference type="EMBL" id="FNPI01000001">
    <property type="protein sequence ID" value="SDY05132.1"/>
    <property type="molecule type" value="Genomic_DNA"/>
</dbReference>